<feature type="domain" description="LytR/CpsA/Psr regulator C-terminal" evidence="1">
    <location>
        <begin position="62"/>
        <end position="150"/>
    </location>
</feature>
<organism evidence="2 3">
    <name type="scientific">Nocardioides anomalus</name>
    <dbReference type="NCBI Taxonomy" id="2712223"/>
    <lineage>
        <taxon>Bacteria</taxon>
        <taxon>Bacillati</taxon>
        <taxon>Actinomycetota</taxon>
        <taxon>Actinomycetes</taxon>
        <taxon>Propionibacteriales</taxon>
        <taxon>Nocardioidaceae</taxon>
        <taxon>Nocardioides</taxon>
    </lineage>
</organism>
<dbReference type="Proteomes" id="UP000502996">
    <property type="component" value="Chromosome"/>
</dbReference>
<evidence type="ECO:0000313" key="2">
    <source>
        <dbReference type="EMBL" id="QIG44954.1"/>
    </source>
</evidence>
<dbReference type="Gene3D" id="3.30.70.2390">
    <property type="match status" value="1"/>
</dbReference>
<dbReference type="Pfam" id="PF13399">
    <property type="entry name" value="LytR_C"/>
    <property type="match status" value="1"/>
</dbReference>
<reference evidence="2 3" key="1">
    <citation type="submission" date="2020-02" db="EMBL/GenBank/DDBJ databases">
        <title>Full genome sequence of Nocardioides sp. R-3366.</title>
        <authorList>
            <person name="Im W.-T."/>
        </authorList>
    </citation>
    <scope>NUCLEOTIDE SEQUENCE [LARGE SCALE GENOMIC DNA]</scope>
    <source>
        <strain evidence="2 3">R-3366</strain>
    </source>
</reference>
<gene>
    <name evidence="2" type="ORF">G5V58_21225</name>
</gene>
<dbReference type="AlphaFoldDB" id="A0A6G6WI90"/>
<keyword evidence="3" id="KW-1185">Reference proteome</keyword>
<proteinExistence type="predicted"/>
<dbReference type="RefSeq" id="WP_165237032.1">
    <property type="nucleotide sequence ID" value="NZ_CP049257.1"/>
</dbReference>
<accession>A0A6G6WI90</accession>
<protein>
    <submittedName>
        <fullName evidence="2">LytR C-terminal domain-containing protein</fullName>
    </submittedName>
</protein>
<dbReference type="EMBL" id="CP049257">
    <property type="protein sequence ID" value="QIG44954.1"/>
    <property type="molecule type" value="Genomic_DNA"/>
</dbReference>
<evidence type="ECO:0000313" key="3">
    <source>
        <dbReference type="Proteomes" id="UP000502996"/>
    </source>
</evidence>
<sequence length="175" mass="18086">MWWSTLTAKVRTLITLAFLLVLLLGGVTWGWAQVTEPFPGKVDAPVCVDTSYQAGAELAVQDVTVSVLNASGREGLAARTMQQLEDAGFAAGKAGNAPSGTSLTDPAEIWVTDADSPAATLVRRRVGKVPVRDDVTSPVPGVTLVVGDAFGDVKADGPDALKVKDDAVVCSPPVG</sequence>
<dbReference type="InterPro" id="IPR027381">
    <property type="entry name" value="LytR/CpsA/Psr_C"/>
</dbReference>
<dbReference type="KEGG" id="nano:G5V58_21225"/>
<evidence type="ECO:0000259" key="1">
    <source>
        <dbReference type="Pfam" id="PF13399"/>
    </source>
</evidence>
<name>A0A6G6WI90_9ACTN</name>